<organism evidence="4 5">
    <name type="scientific">Microbotryum intermedium</name>
    <dbReference type="NCBI Taxonomy" id="269621"/>
    <lineage>
        <taxon>Eukaryota</taxon>
        <taxon>Fungi</taxon>
        <taxon>Dikarya</taxon>
        <taxon>Basidiomycota</taxon>
        <taxon>Pucciniomycotina</taxon>
        <taxon>Microbotryomycetes</taxon>
        <taxon>Microbotryales</taxon>
        <taxon>Microbotryaceae</taxon>
        <taxon>Microbotryum</taxon>
    </lineage>
</organism>
<dbReference type="Pfam" id="PF24855">
    <property type="entry name" value="DUF7729"/>
    <property type="match status" value="1"/>
</dbReference>
<keyword evidence="2" id="KW-0472">Membrane</keyword>
<keyword evidence="2" id="KW-1133">Transmembrane helix</keyword>
<evidence type="ECO:0000313" key="4">
    <source>
        <dbReference type="EMBL" id="SCV74266.1"/>
    </source>
</evidence>
<feature type="region of interest" description="Disordered" evidence="1">
    <location>
        <begin position="1"/>
        <end position="58"/>
    </location>
</feature>
<reference evidence="5" key="1">
    <citation type="submission" date="2016-09" db="EMBL/GenBank/DDBJ databases">
        <authorList>
            <person name="Jeantristanb JTB J.-T."/>
            <person name="Ricardo R."/>
        </authorList>
    </citation>
    <scope>NUCLEOTIDE SEQUENCE [LARGE SCALE GENOMIC DNA]</scope>
</reference>
<dbReference type="AlphaFoldDB" id="A0A238FT34"/>
<evidence type="ECO:0000256" key="2">
    <source>
        <dbReference type="SAM" id="Phobius"/>
    </source>
</evidence>
<keyword evidence="2" id="KW-0812">Transmembrane</keyword>
<feature type="domain" description="DUF7729" evidence="3">
    <location>
        <begin position="260"/>
        <end position="457"/>
    </location>
</feature>
<evidence type="ECO:0000313" key="5">
    <source>
        <dbReference type="Proteomes" id="UP000198372"/>
    </source>
</evidence>
<feature type="transmembrane region" description="Helical" evidence="2">
    <location>
        <begin position="69"/>
        <end position="89"/>
    </location>
</feature>
<name>A0A238FT34_9BASI</name>
<proteinExistence type="predicted"/>
<feature type="compositionally biased region" description="Polar residues" evidence="1">
    <location>
        <begin position="37"/>
        <end position="54"/>
    </location>
</feature>
<accession>A0A238FT34</accession>
<dbReference type="PANTHER" id="PTHR39460:SF1">
    <property type="entry name" value="C6 TRANSCRIPTION FACTOR"/>
    <property type="match status" value="1"/>
</dbReference>
<dbReference type="PANTHER" id="PTHR39460">
    <property type="entry name" value="EXPRESSED PROTEIN"/>
    <property type="match status" value="1"/>
</dbReference>
<keyword evidence="5" id="KW-1185">Reference proteome</keyword>
<sequence>MAVNAVAGPSRPRVNRDLPMGQPGVERRAAHPRQSHRGSSVLPSAETNSGTEPQSCPAARDLSRCRRCLLILAALSSSTSLVVVSAAVLPARGLAHASGARPRALIIKPDLGAEVVALPYRPIGADRAKTSSPLGTPALEQYHLVPNKPYILAPSKPMIDLRHLCKPLSTAGSCLTHSSESDVARAQTLVQRGVESSSTAAAEPAIYGVDLDLDPVFYHTQGGGTAPSIFANTEAAAPKNLRRNVELTRDSEIIKPPRSATLGTNFTSTACPSFFRTFLANPAFIACTPFSLLIGTSNGFFMAARSPYALLPTVLDAACAAPLGTCTTLMNQLAGQLAKAENCGNDLSRRNPLVLEALEGFQNYAMMYQAGCQRNNVTAQYCFAEANVATDPSALYYYYLPEGTTLPSGTVPECGSCTQGLMDTYDQYARNSTYVISQTYGGARTQTALACGPNFAPLVAVASTSAATPQAWSVSASTSPLLLFVVLVTSFYCVLL</sequence>
<dbReference type="EMBL" id="FMSP01000020">
    <property type="protein sequence ID" value="SCV74266.1"/>
    <property type="molecule type" value="Genomic_DNA"/>
</dbReference>
<protein>
    <submittedName>
        <fullName evidence="4">BQ2448_6698 protein</fullName>
    </submittedName>
</protein>
<dbReference type="OrthoDB" id="2564812at2759"/>
<evidence type="ECO:0000259" key="3">
    <source>
        <dbReference type="Pfam" id="PF24855"/>
    </source>
</evidence>
<dbReference type="InterPro" id="IPR056146">
    <property type="entry name" value="DUF7729"/>
</dbReference>
<gene>
    <name evidence="4" type="ORF">BQ2448_6698</name>
</gene>
<dbReference type="Proteomes" id="UP000198372">
    <property type="component" value="Unassembled WGS sequence"/>
</dbReference>
<evidence type="ECO:0000256" key="1">
    <source>
        <dbReference type="SAM" id="MobiDB-lite"/>
    </source>
</evidence>